<evidence type="ECO:0000256" key="7">
    <source>
        <dbReference type="ARBA" id="ARBA00022833"/>
    </source>
</evidence>
<dbReference type="InterPro" id="IPR001478">
    <property type="entry name" value="PDZ"/>
</dbReference>
<dbReference type="EMBL" id="JBHTBE010000001">
    <property type="protein sequence ID" value="MFC7267936.1"/>
    <property type="molecule type" value="Genomic_DNA"/>
</dbReference>
<dbReference type="RefSeq" id="WP_262872857.1">
    <property type="nucleotide sequence ID" value="NZ_BAABKW010000018.1"/>
</dbReference>
<comment type="cofactor">
    <cofactor evidence="1">
        <name>Zn(2+)</name>
        <dbReference type="ChEBI" id="CHEBI:29105"/>
    </cofactor>
</comment>
<evidence type="ECO:0000256" key="10">
    <source>
        <dbReference type="ARBA" id="ARBA00023136"/>
    </source>
</evidence>
<dbReference type="InterPro" id="IPR036034">
    <property type="entry name" value="PDZ_sf"/>
</dbReference>
<dbReference type="PROSITE" id="PS50106">
    <property type="entry name" value="PDZ"/>
    <property type="match status" value="1"/>
</dbReference>
<evidence type="ECO:0000256" key="4">
    <source>
        <dbReference type="ARBA" id="ARBA00022670"/>
    </source>
</evidence>
<feature type="domain" description="PDZ" evidence="12">
    <location>
        <begin position="178"/>
        <end position="226"/>
    </location>
</feature>
<keyword evidence="6" id="KW-0378">Hydrolase</keyword>
<feature type="transmembrane region" description="Helical" evidence="11">
    <location>
        <begin position="334"/>
        <end position="354"/>
    </location>
</feature>
<dbReference type="SUPFAM" id="SSF50156">
    <property type="entry name" value="PDZ domain-like"/>
    <property type="match status" value="1"/>
</dbReference>
<keyword evidence="4" id="KW-0645">Protease</keyword>
<evidence type="ECO:0000256" key="11">
    <source>
        <dbReference type="SAM" id="Phobius"/>
    </source>
</evidence>
<comment type="caution">
    <text evidence="13">The sequence shown here is derived from an EMBL/GenBank/DDBJ whole genome shotgun (WGS) entry which is preliminary data.</text>
</comment>
<evidence type="ECO:0000256" key="2">
    <source>
        <dbReference type="ARBA" id="ARBA00004141"/>
    </source>
</evidence>
<keyword evidence="14" id="KW-1185">Reference proteome</keyword>
<accession>A0ABW2HBV9</accession>
<proteinExistence type="inferred from homology"/>
<comment type="subcellular location">
    <subcellularLocation>
        <location evidence="2">Membrane</location>
        <topology evidence="2">Multi-pass membrane protein</topology>
    </subcellularLocation>
</comment>
<dbReference type="Proteomes" id="UP001596507">
    <property type="component" value="Unassembled WGS sequence"/>
</dbReference>
<evidence type="ECO:0000256" key="1">
    <source>
        <dbReference type="ARBA" id="ARBA00001947"/>
    </source>
</evidence>
<dbReference type="PANTHER" id="PTHR42837">
    <property type="entry name" value="REGULATOR OF SIGMA-E PROTEASE RSEP"/>
    <property type="match status" value="1"/>
</dbReference>
<dbReference type="InterPro" id="IPR041489">
    <property type="entry name" value="PDZ_6"/>
</dbReference>
<sequence length="423" mass="44027">MTVIAFVVGVVLLVVGLAASIALHEVGHLVPAKTFGVRVGQYMIGFGPTLWSRRRGETEYGFKAIPLGGYISMAGMYPPSRAEGRAGGGFFATMVQDARTANDETLDGDDGERVFYRLPVYQRVIVMLGGPLMNLVLAIVLFTVLLSGIGLQTATTTVASLSECVPATVGAECTAQDPAAPSQAAGLEPGDVIVSVDGTPVSTFAEASAIIQASPGEQLTLVVERDGAQQTLTATPATISSTDADGQTTQIGFLGIAPTAEYVRQPITAGPQAAFENVAAVAEVIWQLPIKVWDTAVDLVTGQERDPNGPLSVVGAGVLAGEVASADAPVLNRVAGILGLLASLNIALFVFNLIPLLPLDGGHVVVALWDGLKRAWAKLFRRPPPKPVDATKLVPLTFVVVIGLIVMGAVLILADIFNPVSLF</sequence>
<feature type="transmembrane region" description="Helical" evidence="11">
    <location>
        <begin position="124"/>
        <end position="146"/>
    </location>
</feature>
<evidence type="ECO:0000256" key="5">
    <source>
        <dbReference type="ARBA" id="ARBA00022692"/>
    </source>
</evidence>
<dbReference type="Pfam" id="PF17820">
    <property type="entry name" value="PDZ_6"/>
    <property type="match status" value="1"/>
</dbReference>
<dbReference type="Pfam" id="PF02163">
    <property type="entry name" value="Peptidase_M50"/>
    <property type="match status" value="1"/>
</dbReference>
<evidence type="ECO:0000256" key="8">
    <source>
        <dbReference type="ARBA" id="ARBA00022989"/>
    </source>
</evidence>
<dbReference type="InterPro" id="IPR008915">
    <property type="entry name" value="Peptidase_M50"/>
</dbReference>
<keyword evidence="10 11" id="KW-0472">Membrane</keyword>
<evidence type="ECO:0000256" key="9">
    <source>
        <dbReference type="ARBA" id="ARBA00023049"/>
    </source>
</evidence>
<keyword evidence="5 11" id="KW-0812">Transmembrane</keyword>
<evidence type="ECO:0000313" key="13">
    <source>
        <dbReference type="EMBL" id="MFC7267936.1"/>
    </source>
</evidence>
<gene>
    <name evidence="13" type="ORF">ACFQRL_03050</name>
</gene>
<evidence type="ECO:0000313" key="14">
    <source>
        <dbReference type="Proteomes" id="UP001596507"/>
    </source>
</evidence>
<evidence type="ECO:0000256" key="6">
    <source>
        <dbReference type="ARBA" id="ARBA00022801"/>
    </source>
</evidence>
<feature type="transmembrane region" description="Helical" evidence="11">
    <location>
        <begin position="393"/>
        <end position="417"/>
    </location>
</feature>
<keyword evidence="8 11" id="KW-1133">Transmembrane helix</keyword>
<evidence type="ECO:0000256" key="3">
    <source>
        <dbReference type="ARBA" id="ARBA00007931"/>
    </source>
</evidence>
<dbReference type="SMART" id="SM00228">
    <property type="entry name" value="PDZ"/>
    <property type="match status" value="1"/>
</dbReference>
<keyword evidence="9" id="KW-0482">Metalloprotease</keyword>
<reference evidence="14" key="1">
    <citation type="journal article" date="2019" name="Int. J. Syst. Evol. Microbiol.">
        <title>The Global Catalogue of Microorganisms (GCM) 10K type strain sequencing project: providing services to taxonomists for standard genome sequencing and annotation.</title>
        <authorList>
            <consortium name="The Broad Institute Genomics Platform"/>
            <consortium name="The Broad Institute Genome Sequencing Center for Infectious Disease"/>
            <person name="Wu L."/>
            <person name="Ma J."/>
        </authorList>
    </citation>
    <scope>NUCLEOTIDE SEQUENCE [LARGE SCALE GENOMIC DNA]</scope>
    <source>
        <strain evidence="14">CGMCC 1.15772</strain>
    </source>
</reference>
<comment type="similarity">
    <text evidence="3">Belongs to the peptidase M50B family.</text>
</comment>
<protein>
    <submittedName>
        <fullName evidence="13">M50 family metallopeptidase</fullName>
    </submittedName>
</protein>
<evidence type="ECO:0000259" key="12">
    <source>
        <dbReference type="PROSITE" id="PS50106"/>
    </source>
</evidence>
<dbReference type="PANTHER" id="PTHR42837:SF2">
    <property type="entry name" value="MEMBRANE METALLOPROTEASE ARASP2, CHLOROPLASTIC-RELATED"/>
    <property type="match status" value="1"/>
</dbReference>
<keyword evidence="7" id="KW-0862">Zinc</keyword>
<dbReference type="CDD" id="cd23081">
    <property type="entry name" value="cpPDZ_EcRseP-like"/>
    <property type="match status" value="1"/>
</dbReference>
<dbReference type="InterPro" id="IPR004387">
    <property type="entry name" value="Pept_M50_Zn"/>
</dbReference>
<dbReference type="Gene3D" id="2.30.42.10">
    <property type="match status" value="1"/>
</dbReference>
<name>A0ABW2HBV9_9MICO</name>
<organism evidence="13 14">
    <name type="scientific">Microbacterium fluvii</name>
    <dbReference type="NCBI Taxonomy" id="415215"/>
    <lineage>
        <taxon>Bacteria</taxon>
        <taxon>Bacillati</taxon>
        <taxon>Actinomycetota</taxon>
        <taxon>Actinomycetes</taxon>
        <taxon>Micrococcales</taxon>
        <taxon>Microbacteriaceae</taxon>
        <taxon>Microbacterium</taxon>
    </lineage>
</organism>
<dbReference type="CDD" id="cd06163">
    <property type="entry name" value="S2P-M50_PDZ_RseP-like"/>
    <property type="match status" value="1"/>
</dbReference>